<protein>
    <submittedName>
        <fullName evidence="1">Carboxylic acid transporter protein homolog</fullName>
    </submittedName>
</protein>
<keyword evidence="2" id="KW-1185">Reference proteome</keyword>
<proteinExistence type="predicted"/>
<evidence type="ECO:0000313" key="2">
    <source>
        <dbReference type="Proteomes" id="UP001152531"/>
    </source>
</evidence>
<sequence>MTSIHSTIAEIEEHNKHVIKPPVLNSRNISKYFSTRFSSLFVPSEELQQYSKSEIFNPFRSLHELNRRQWAFFCVGFLGWTWDAFDFFAVSLNVSNIAEDLNKSVKEVTWGITLVLMLRSVGAVLFGVLSDRFGRKYTYISNLVILTILQIGCGFVKTYKQFLGVRALFGIGMGGLFGLAAATALDDCPKAARGAISGLFQEGYAFGYLLVVCFQRAIVHNSPYGWRSLFWFSAGPPVLFVLWRLWLPETDGYIQQQQRLKLEEQFRAEQDLPPKKFFEFSDSAKKAMKTYWLMFSYSVILMAGFNFMSHGSQDLYPTLLTVQLNFGEDRSTVTNSVANLGAILGGFLVGHFSTFAGRRLSIMVCCVVGGALIYPWAFVRNSGINAGAFFLQMAVQGAWGVIPIHLSELAPPQYRALITGLSYQLGNLASSASSTIEATIGERFPLGGGHYDYAKTMSIFMGAVFAFVLVVTFLGPENRGAEFDIDRDEKVEVVNKEDEIDSLDEAKQYDERREIV</sequence>
<gene>
    <name evidence="1" type="ORF">CLIB1444_01S02454</name>
</gene>
<dbReference type="Proteomes" id="UP001152531">
    <property type="component" value="Unassembled WGS sequence"/>
</dbReference>
<dbReference type="EMBL" id="CALSDN010000001">
    <property type="protein sequence ID" value="CAH6718248.1"/>
    <property type="molecule type" value="Genomic_DNA"/>
</dbReference>
<name>A0ACA9Y010_9ASCO</name>
<comment type="caution">
    <text evidence="1">The sequence shown here is derived from an EMBL/GenBank/DDBJ whole genome shotgun (WGS) entry which is preliminary data.</text>
</comment>
<reference evidence="1" key="1">
    <citation type="submission" date="2022-06" db="EMBL/GenBank/DDBJ databases">
        <authorList>
            <person name="Legras J.-L."/>
            <person name="Devillers H."/>
            <person name="Grondin C."/>
        </authorList>
    </citation>
    <scope>NUCLEOTIDE SEQUENCE</scope>
    <source>
        <strain evidence="1">CLIB 1444</strain>
    </source>
</reference>
<organism evidence="1 2">
    <name type="scientific">[Candida] jaroonii</name>
    <dbReference type="NCBI Taxonomy" id="467808"/>
    <lineage>
        <taxon>Eukaryota</taxon>
        <taxon>Fungi</taxon>
        <taxon>Dikarya</taxon>
        <taxon>Ascomycota</taxon>
        <taxon>Saccharomycotina</taxon>
        <taxon>Pichiomycetes</taxon>
        <taxon>Debaryomycetaceae</taxon>
        <taxon>Yamadazyma</taxon>
    </lineage>
</organism>
<evidence type="ECO:0000313" key="1">
    <source>
        <dbReference type="EMBL" id="CAH6718248.1"/>
    </source>
</evidence>
<accession>A0ACA9Y010</accession>